<evidence type="ECO:0000313" key="8">
    <source>
        <dbReference type="EMBL" id="KAG8096746.1"/>
    </source>
</evidence>
<dbReference type="Pfam" id="PF00319">
    <property type="entry name" value="SRF-TF"/>
    <property type="match status" value="1"/>
</dbReference>
<dbReference type="GO" id="GO:0046983">
    <property type="term" value="F:protein dimerization activity"/>
    <property type="evidence" value="ECO:0007669"/>
    <property type="project" value="InterPro"/>
</dbReference>
<accession>A0A8J6BXW3</accession>
<keyword evidence="9" id="KW-1185">Reference proteome</keyword>
<reference evidence="8" key="1">
    <citation type="journal article" date="2021" name="bioRxiv">
        <title>Whole Genome Assembly and Annotation of Northern Wild Rice, Zizania palustris L., Supports a Whole Genome Duplication in the Zizania Genus.</title>
        <authorList>
            <person name="Haas M."/>
            <person name="Kono T."/>
            <person name="Macchietto M."/>
            <person name="Millas R."/>
            <person name="McGilp L."/>
            <person name="Shao M."/>
            <person name="Duquette J."/>
            <person name="Hirsch C.N."/>
            <person name="Kimball J."/>
        </authorList>
    </citation>
    <scope>NUCLEOTIDE SEQUENCE</scope>
    <source>
        <tissue evidence="8">Fresh leaf tissue</tissue>
    </source>
</reference>
<feature type="coiled-coil region" evidence="6">
    <location>
        <begin position="94"/>
        <end position="121"/>
    </location>
</feature>
<gene>
    <name evidence="8" type="ORF">GUJ93_ZPchr0013g36577</name>
</gene>
<dbReference type="PROSITE" id="PS50066">
    <property type="entry name" value="MADS_BOX_2"/>
    <property type="match status" value="1"/>
</dbReference>
<organism evidence="8 9">
    <name type="scientific">Zizania palustris</name>
    <name type="common">Northern wild rice</name>
    <dbReference type="NCBI Taxonomy" id="103762"/>
    <lineage>
        <taxon>Eukaryota</taxon>
        <taxon>Viridiplantae</taxon>
        <taxon>Streptophyta</taxon>
        <taxon>Embryophyta</taxon>
        <taxon>Tracheophyta</taxon>
        <taxon>Spermatophyta</taxon>
        <taxon>Magnoliopsida</taxon>
        <taxon>Liliopsida</taxon>
        <taxon>Poales</taxon>
        <taxon>Poaceae</taxon>
        <taxon>BOP clade</taxon>
        <taxon>Oryzoideae</taxon>
        <taxon>Oryzeae</taxon>
        <taxon>Zizaniinae</taxon>
        <taxon>Zizania</taxon>
    </lineage>
</organism>
<keyword evidence="3" id="KW-0238">DNA-binding</keyword>
<keyword evidence="4" id="KW-0804">Transcription</keyword>
<evidence type="ECO:0000256" key="4">
    <source>
        <dbReference type="ARBA" id="ARBA00023163"/>
    </source>
</evidence>
<dbReference type="GO" id="GO:0000981">
    <property type="term" value="F:DNA-binding transcription factor activity, RNA polymerase II-specific"/>
    <property type="evidence" value="ECO:0007669"/>
    <property type="project" value="TreeGrafter"/>
</dbReference>
<dbReference type="PANTHER" id="PTHR11945">
    <property type="entry name" value="MADS BOX PROTEIN"/>
    <property type="match status" value="1"/>
</dbReference>
<sequence length="172" mass="19354">MSRKKIEIKSIGNKRARDSCFSKRRTTIFNKAKELAILCGARVAAVFFSPRGRLFSFGYPSVSAVANRFLADHGPNNSTVSSSTQVEGGTDAVIRELEHRERELKDELVRASSQSELLREAKMRESGERMMDVVLHGRDEAGLNDLEEAERLLTEVEVIIEERKNKMLNVEG</sequence>
<feature type="domain" description="MADS-box" evidence="7">
    <location>
        <begin position="1"/>
        <end position="61"/>
    </location>
</feature>
<keyword evidence="6" id="KW-0175">Coiled coil</keyword>
<dbReference type="Proteomes" id="UP000729402">
    <property type="component" value="Unassembled WGS sequence"/>
</dbReference>
<dbReference type="SMART" id="SM00432">
    <property type="entry name" value="MADS"/>
    <property type="match status" value="1"/>
</dbReference>
<protein>
    <recommendedName>
        <fullName evidence="7">MADS-box domain-containing protein</fullName>
    </recommendedName>
</protein>
<dbReference type="FunFam" id="3.40.1810.10:FF:000006">
    <property type="entry name" value="Agamous-like MADS-box protein AGL62"/>
    <property type="match status" value="1"/>
</dbReference>
<evidence type="ECO:0000256" key="1">
    <source>
        <dbReference type="ARBA" id="ARBA00004123"/>
    </source>
</evidence>
<dbReference type="AlphaFoldDB" id="A0A8J6BXW3"/>
<evidence type="ECO:0000256" key="6">
    <source>
        <dbReference type="SAM" id="Coils"/>
    </source>
</evidence>
<evidence type="ECO:0000259" key="7">
    <source>
        <dbReference type="PROSITE" id="PS50066"/>
    </source>
</evidence>
<keyword evidence="5" id="KW-0539">Nucleus</keyword>
<dbReference type="InterPro" id="IPR002100">
    <property type="entry name" value="TF_MADSbox"/>
</dbReference>
<dbReference type="GO" id="GO:0005634">
    <property type="term" value="C:nucleus"/>
    <property type="evidence" value="ECO:0007669"/>
    <property type="project" value="UniProtKB-SubCell"/>
</dbReference>
<dbReference type="PANTHER" id="PTHR11945:SF629">
    <property type="entry name" value="OS02G0164450 PROTEIN"/>
    <property type="match status" value="1"/>
</dbReference>
<keyword evidence="2" id="KW-0805">Transcription regulation</keyword>
<proteinExistence type="predicted"/>
<dbReference type="GO" id="GO:0000978">
    <property type="term" value="F:RNA polymerase II cis-regulatory region sequence-specific DNA binding"/>
    <property type="evidence" value="ECO:0007669"/>
    <property type="project" value="TreeGrafter"/>
</dbReference>
<comment type="caution">
    <text evidence="8">The sequence shown here is derived from an EMBL/GenBank/DDBJ whole genome shotgun (WGS) entry which is preliminary data.</text>
</comment>
<reference evidence="8" key="2">
    <citation type="submission" date="2021-02" db="EMBL/GenBank/DDBJ databases">
        <authorList>
            <person name="Kimball J.A."/>
            <person name="Haas M.W."/>
            <person name="Macchietto M."/>
            <person name="Kono T."/>
            <person name="Duquette J."/>
            <person name="Shao M."/>
        </authorList>
    </citation>
    <scope>NUCLEOTIDE SEQUENCE</scope>
    <source>
        <tissue evidence="8">Fresh leaf tissue</tissue>
    </source>
</reference>
<evidence type="ECO:0000256" key="5">
    <source>
        <dbReference type="ARBA" id="ARBA00023242"/>
    </source>
</evidence>
<dbReference type="EMBL" id="JAAALK010000079">
    <property type="protein sequence ID" value="KAG8096746.1"/>
    <property type="molecule type" value="Genomic_DNA"/>
</dbReference>
<evidence type="ECO:0000313" key="9">
    <source>
        <dbReference type="Proteomes" id="UP000729402"/>
    </source>
</evidence>
<evidence type="ECO:0000256" key="2">
    <source>
        <dbReference type="ARBA" id="ARBA00023015"/>
    </source>
</evidence>
<name>A0A8J6BXW3_ZIZPA</name>
<evidence type="ECO:0000256" key="3">
    <source>
        <dbReference type="ARBA" id="ARBA00023125"/>
    </source>
</evidence>
<comment type="subcellular location">
    <subcellularLocation>
        <location evidence="1">Nucleus</location>
    </subcellularLocation>
</comment>
<dbReference type="OrthoDB" id="1390705at2759"/>